<evidence type="ECO:0000256" key="1">
    <source>
        <dbReference type="SAM" id="MobiDB-lite"/>
    </source>
</evidence>
<keyword evidence="3" id="KW-1185">Reference proteome</keyword>
<evidence type="ECO:0000313" key="3">
    <source>
        <dbReference type="Proteomes" id="UP000234474"/>
    </source>
</evidence>
<proteinExistence type="predicted"/>
<feature type="compositionally biased region" description="Basic residues" evidence="1">
    <location>
        <begin position="46"/>
        <end position="62"/>
    </location>
</feature>
<dbReference type="VEuPathDB" id="FungiDB:P174DRAFT_427058"/>
<dbReference type="Proteomes" id="UP000234474">
    <property type="component" value="Unassembled WGS sequence"/>
</dbReference>
<dbReference type="AlphaFoldDB" id="A0A2I1CMF6"/>
<dbReference type="GeneID" id="36532739"/>
<gene>
    <name evidence="2" type="ORF">P174DRAFT_427058</name>
</gene>
<reference evidence="3" key="1">
    <citation type="journal article" date="2018" name="Proc. Natl. Acad. Sci. U.S.A.">
        <title>Linking secondary metabolites to gene clusters through genome sequencing of six diverse Aspergillus species.</title>
        <authorList>
            <person name="Kaerboelling I."/>
            <person name="Vesth T.C."/>
            <person name="Frisvad J.C."/>
            <person name="Nybo J.L."/>
            <person name="Theobald S."/>
            <person name="Kuo A."/>
            <person name="Bowyer P."/>
            <person name="Matsuda Y."/>
            <person name="Mondo S."/>
            <person name="Lyhne E.K."/>
            <person name="Kogle M.E."/>
            <person name="Clum A."/>
            <person name="Lipzen A."/>
            <person name="Salamov A."/>
            <person name="Ngan C.Y."/>
            <person name="Daum C."/>
            <person name="Chiniquy J."/>
            <person name="Barry K."/>
            <person name="LaButti K."/>
            <person name="Haridas S."/>
            <person name="Simmons B.A."/>
            <person name="Magnuson J.K."/>
            <person name="Mortensen U.H."/>
            <person name="Larsen T.O."/>
            <person name="Grigoriev I.V."/>
            <person name="Baker S.E."/>
            <person name="Andersen M.R."/>
        </authorList>
    </citation>
    <scope>NUCLEOTIDE SEQUENCE [LARGE SCALE GENOMIC DNA]</scope>
    <source>
        <strain evidence="3">IBT 16806</strain>
    </source>
</reference>
<organism evidence="2 3">
    <name type="scientific">Aspergillus novofumigatus (strain IBT 16806)</name>
    <dbReference type="NCBI Taxonomy" id="1392255"/>
    <lineage>
        <taxon>Eukaryota</taxon>
        <taxon>Fungi</taxon>
        <taxon>Dikarya</taxon>
        <taxon>Ascomycota</taxon>
        <taxon>Pezizomycotina</taxon>
        <taxon>Eurotiomycetes</taxon>
        <taxon>Eurotiomycetidae</taxon>
        <taxon>Eurotiales</taxon>
        <taxon>Aspergillaceae</taxon>
        <taxon>Aspergillus</taxon>
        <taxon>Aspergillus subgen. Fumigati</taxon>
    </lineage>
</organism>
<accession>A0A2I1CMF6</accession>
<feature type="region of interest" description="Disordered" evidence="1">
    <location>
        <begin position="35"/>
        <end position="72"/>
    </location>
</feature>
<comment type="caution">
    <text evidence="2">The sequence shown here is derived from an EMBL/GenBank/DDBJ whole genome shotgun (WGS) entry which is preliminary data.</text>
</comment>
<sequence length="120" mass="13541">MFIIEITASSRTEQEGQGYGNDVTLLVGELCKKTREKRTNASGERQKKKKKRQKEKKKKREHLKIQASTVGPLPTATSHCRFLRSVTTNVVNPGMTVNFTTISWREHSSAASLIQLLEVI</sequence>
<protein>
    <submittedName>
        <fullName evidence="2">Uncharacterized protein</fullName>
    </submittedName>
</protein>
<dbReference type="RefSeq" id="XP_024687401.1">
    <property type="nucleotide sequence ID" value="XM_024825414.1"/>
</dbReference>
<evidence type="ECO:0000313" key="2">
    <source>
        <dbReference type="EMBL" id="PKX98806.1"/>
    </source>
</evidence>
<name>A0A2I1CMF6_ASPN1</name>
<dbReference type="EMBL" id="MSZS01000001">
    <property type="protein sequence ID" value="PKX98806.1"/>
    <property type="molecule type" value="Genomic_DNA"/>
</dbReference>